<accession>A0A7X0FDC9</accession>
<evidence type="ECO:0000313" key="1">
    <source>
        <dbReference type="EMBL" id="MBB6357289.1"/>
    </source>
</evidence>
<evidence type="ECO:0000313" key="2">
    <source>
        <dbReference type="Proteomes" id="UP000536262"/>
    </source>
</evidence>
<dbReference type="AlphaFoldDB" id="A0A7X0FDC9"/>
<organism evidence="1 2">
    <name type="scientific">Aminobacter aganoensis</name>
    <dbReference type="NCBI Taxonomy" id="83264"/>
    <lineage>
        <taxon>Bacteria</taxon>
        <taxon>Pseudomonadati</taxon>
        <taxon>Pseudomonadota</taxon>
        <taxon>Alphaproteobacteria</taxon>
        <taxon>Hyphomicrobiales</taxon>
        <taxon>Phyllobacteriaceae</taxon>
        <taxon>Aminobacter</taxon>
    </lineage>
</organism>
<dbReference type="EMBL" id="JACHOU010000022">
    <property type="protein sequence ID" value="MBB6357289.1"/>
    <property type="molecule type" value="Genomic_DNA"/>
</dbReference>
<name>A0A7X0FDC9_9HYPH</name>
<comment type="caution">
    <text evidence="1">The sequence shown here is derived from an EMBL/GenBank/DDBJ whole genome shotgun (WGS) entry which is preliminary data.</text>
</comment>
<reference evidence="1 2" key="1">
    <citation type="submission" date="2020-08" db="EMBL/GenBank/DDBJ databases">
        <title>Genomic Encyclopedia of Type Strains, Phase IV (KMG-IV): sequencing the most valuable type-strain genomes for metagenomic binning, comparative biology and taxonomic classification.</title>
        <authorList>
            <person name="Goeker M."/>
        </authorList>
    </citation>
    <scope>NUCLEOTIDE SEQUENCE [LARGE SCALE GENOMIC DNA]</scope>
    <source>
        <strain evidence="1 2">DSM 7051</strain>
    </source>
</reference>
<sequence length="73" mass="8267">MAEARYLNHRLECPYCKTIRLRIPEDANPETPIACDDCGKYLGTWDELQTDLARQGGTNGAFLIEKGRIRKIG</sequence>
<protein>
    <submittedName>
        <fullName evidence="1">Uncharacterized protein</fullName>
    </submittedName>
</protein>
<keyword evidence="2" id="KW-1185">Reference proteome</keyword>
<gene>
    <name evidence="1" type="ORF">GGR00_005110</name>
</gene>
<proteinExistence type="predicted"/>
<dbReference type="Proteomes" id="UP000536262">
    <property type="component" value="Unassembled WGS sequence"/>
</dbReference>